<dbReference type="PANTHER" id="PTHR10947:SF0">
    <property type="entry name" value="PHENYLALANINE--TRNA LIGASE BETA SUBUNIT"/>
    <property type="match status" value="1"/>
</dbReference>
<evidence type="ECO:0000313" key="19">
    <source>
        <dbReference type="Proteomes" id="UP001146793"/>
    </source>
</evidence>
<dbReference type="GO" id="GO:0006432">
    <property type="term" value="P:phenylalanyl-tRNA aminoacylation"/>
    <property type="evidence" value="ECO:0007669"/>
    <property type="project" value="InterPro"/>
</dbReference>
<feature type="domain" description="B5" evidence="17">
    <location>
        <begin position="290"/>
        <end position="400"/>
    </location>
</feature>
<dbReference type="FunFam" id="3.30.56.10:FF:000009">
    <property type="entry name" value="Phenylalanine-tRNA ligase, beta subunit"/>
    <property type="match status" value="1"/>
</dbReference>
<evidence type="ECO:0000256" key="15">
    <source>
        <dbReference type="ARBA" id="ARBA00049255"/>
    </source>
</evidence>
<proteinExistence type="inferred from homology"/>
<keyword evidence="7 18" id="KW-0436">Ligase</keyword>
<dbReference type="GO" id="GO:0009328">
    <property type="term" value="C:phenylalanine-tRNA ligase complex"/>
    <property type="evidence" value="ECO:0007669"/>
    <property type="project" value="TreeGrafter"/>
</dbReference>
<dbReference type="InterPro" id="IPR004531">
    <property type="entry name" value="Phe-tRNA-synth_IIc_bsu_arc_euk"/>
</dbReference>
<dbReference type="Pfam" id="PF18262">
    <property type="entry name" value="PhetRS_B1"/>
    <property type="match status" value="1"/>
</dbReference>
<accession>A0AAV8ABU0</accession>
<dbReference type="Proteomes" id="UP001146793">
    <property type="component" value="Unassembled WGS sequence"/>
</dbReference>
<evidence type="ECO:0000256" key="16">
    <source>
        <dbReference type="SAM" id="MobiDB-lite"/>
    </source>
</evidence>
<keyword evidence="10" id="KW-0067">ATP-binding</keyword>
<evidence type="ECO:0000256" key="11">
    <source>
        <dbReference type="ARBA" id="ARBA00022842"/>
    </source>
</evidence>
<keyword evidence="13" id="KW-0030">Aminoacyl-tRNA synthetase</keyword>
<dbReference type="PANTHER" id="PTHR10947">
    <property type="entry name" value="PHENYLALANYL-TRNA SYNTHETASE BETA CHAIN AND LEUCINE-RICH REPEAT-CONTAINING PROTEIN 47"/>
    <property type="match status" value="1"/>
</dbReference>
<dbReference type="GO" id="GO:0003723">
    <property type="term" value="F:RNA binding"/>
    <property type="evidence" value="ECO:0007669"/>
    <property type="project" value="InterPro"/>
</dbReference>
<dbReference type="Pfam" id="PF03483">
    <property type="entry name" value="B3_4"/>
    <property type="match status" value="1"/>
</dbReference>
<dbReference type="EC" id="6.1.1.20" evidence="5"/>
<feature type="compositionally biased region" description="Acidic residues" evidence="16">
    <location>
        <begin position="342"/>
        <end position="356"/>
    </location>
</feature>
<dbReference type="InterPro" id="IPR040659">
    <property type="entry name" value="PhetRS_B1"/>
</dbReference>
<evidence type="ECO:0000256" key="7">
    <source>
        <dbReference type="ARBA" id="ARBA00022598"/>
    </source>
</evidence>
<keyword evidence="11" id="KW-0460">Magnesium</keyword>
<protein>
    <recommendedName>
        <fullName evidence="5">phenylalanine--tRNA ligase</fullName>
        <ecNumber evidence="5">6.1.1.20</ecNumber>
    </recommendedName>
    <alternativeName>
        <fullName evidence="14">Phenylalanyl-tRNA synthetase beta subunit</fullName>
    </alternativeName>
</protein>
<dbReference type="Gene3D" id="3.50.40.10">
    <property type="entry name" value="Phenylalanyl-trna Synthetase, Chain B, domain 3"/>
    <property type="match status" value="1"/>
</dbReference>
<dbReference type="InterPro" id="IPR045864">
    <property type="entry name" value="aa-tRNA-synth_II/BPL/LPL"/>
</dbReference>
<evidence type="ECO:0000256" key="10">
    <source>
        <dbReference type="ARBA" id="ARBA00022840"/>
    </source>
</evidence>
<evidence type="ECO:0000256" key="6">
    <source>
        <dbReference type="ARBA" id="ARBA00022490"/>
    </source>
</evidence>
<gene>
    <name evidence="18" type="ORF">M0812_05851</name>
</gene>
<dbReference type="InterPro" id="IPR041616">
    <property type="entry name" value="PheRS_beta_core"/>
</dbReference>
<comment type="subunit">
    <text evidence="4">Tetramer of two alpha and two beta subunits.</text>
</comment>
<keyword evidence="6" id="KW-0963">Cytoplasm</keyword>
<comment type="subcellular location">
    <subcellularLocation>
        <location evidence="2">Cytoplasm</location>
    </subcellularLocation>
</comment>
<name>A0AAV8ABU0_9EUKA</name>
<dbReference type="PROSITE" id="PS51483">
    <property type="entry name" value="B5"/>
    <property type="match status" value="1"/>
</dbReference>
<dbReference type="AlphaFoldDB" id="A0AAV8ABU0"/>
<dbReference type="SMART" id="SM00873">
    <property type="entry name" value="B3_4"/>
    <property type="match status" value="1"/>
</dbReference>
<evidence type="ECO:0000256" key="14">
    <source>
        <dbReference type="ARBA" id="ARBA00033189"/>
    </source>
</evidence>
<dbReference type="Pfam" id="PF03484">
    <property type="entry name" value="B5"/>
    <property type="match status" value="1"/>
</dbReference>
<comment type="cofactor">
    <cofactor evidence="1">
        <name>Mg(2+)</name>
        <dbReference type="ChEBI" id="CHEBI:18420"/>
    </cofactor>
</comment>
<evidence type="ECO:0000256" key="9">
    <source>
        <dbReference type="ARBA" id="ARBA00022741"/>
    </source>
</evidence>
<dbReference type="FunFam" id="3.50.40.10:FF:000002">
    <property type="entry name" value="phenylalanine--tRNA ligase beta subunit"/>
    <property type="match status" value="1"/>
</dbReference>
<sequence length="613" mass="70234">MPTVAIKKLELFEALGKTYTDEEFEQLCFDFGIELDDIEEEIENEEKVIIYKIDIPANRYDLLCIEGLARSLRIFLGLQEPPIFKVKERLSETHKITVLPDCAKIRPFVVCAILKDITFTEKNYKSFIDLQDKLHHNICRRRKLVAIGTHDLDKIEGPFTYEALLPSEINFIPLNQTKKMNGEELMKFYESDMKLKHYLHLIRDSSVYPVIYDKNRTVLSLPPIINGEHSKISLKTKNVFIECTALDLTKANITLNTVITMFSEYCSEPFTVHPVDIKYPNEKIVSTPNFDCVSFEVSLNYVNKLIGISIDADKMSELLHKMQLEEIKEKRTVVYSNKKEIEQEEEEEEEEEEEKEEGGKKEIVDYLLTVKAPPTRSDIIHACDVAEDVGIAYGFNNIVRTTPKSNTIGGVFPLNELTELLRYEIAQAGYTEALTFALCSHDDCFKKMRVEDNGKIAAVIENAKSQMFQIARISLLPGLLRTRVESDHLKLPIKLFEVSDVVLLDENSEIGSKNERRCAGFYSGTTDGFEYIHGLLDRIMEVLEVPCDLEGEKTEAYYIKETDHPSYLPGRCASVFYRHKQVGYLGVLHPEVLINFNISTPCSVLEINLEEFL</sequence>
<dbReference type="InterPro" id="IPR020825">
    <property type="entry name" value="Phe-tRNA_synthase-like_B3/B4"/>
</dbReference>
<dbReference type="CDD" id="cd00769">
    <property type="entry name" value="PheRS_beta_core"/>
    <property type="match status" value="1"/>
</dbReference>
<comment type="caution">
    <text evidence="18">The sequence shown here is derived from an EMBL/GenBank/DDBJ whole genome shotgun (WGS) entry which is preliminary data.</text>
</comment>
<evidence type="ECO:0000259" key="17">
    <source>
        <dbReference type="PROSITE" id="PS51483"/>
    </source>
</evidence>
<evidence type="ECO:0000256" key="13">
    <source>
        <dbReference type="ARBA" id="ARBA00023146"/>
    </source>
</evidence>
<evidence type="ECO:0000256" key="5">
    <source>
        <dbReference type="ARBA" id="ARBA00012814"/>
    </source>
</evidence>
<reference evidence="18" key="1">
    <citation type="submission" date="2022-08" db="EMBL/GenBank/DDBJ databases">
        <title>Novel sulphate-reducing endosymbionts in the free-living metamonad Anaeramoeba.</title>
        <authorList>
            <person name="Jerlstrom-Hultqvist J."/>
            <person name="Cepicka I."/>
            <person name="Gallot-Lavallee L."/>
            <person name="Salas-Leiva D."/>
            <person name="Curtis B.A."/>
            <person name="Zahonova K."/>
            <person name="Pipaliya S."/>
            <person name="Dacks J."/>
            <person name="Roger A.J."/>
        </authorList>
    </citation>
    <scope>NUCLEOTIDE SEQUENCE</scope>
    <source>
        <strain evidence="18">Busselton2</strain>
    </source>
</reference>
<dbReference type="GO" id="GO:0004826">
    <property type="term" value="F:phenylalanine-tRNA ligase activity"/>
    <property type="evidence" value="ECO:0007669"/>
    <property type="project" value="UniProtKB-EC"/>
</dbReference>
<dbReference type="NCBIfam" id="TIGR00471">
    <property type="entry name" value="pheT_arch"/>
    <property type="match status" value="1"/>
</dbReference>
<dbReference type="SUPFAM" id="SSF55681">
    <property type="entry name" value="Class II aaRS and biotin synthetases"/>
    <property type="match status" value="1"/>
</dbReference>
<dbReference type="InterPro" id="IPR045060">
    <property type="entry name" value="Phe-tRNA-ligase_IIc_bsu"/>
</dbReference>
<dbReference type="FunFam" id="3.30.930.10:FF:000059">
    <property type="entry name" value="phenylalanine--tRNA ligase beta subunit"/>
    <property type="match status" value="1"/>
</dbReference>
<evidence type="ECO:0000256" key="4">
    <source>
        <dbReference type="ARBA" id="ARBA00011209"/>
    </source>
</evidence>
<dbReference type="Pfam" id="PF17759">
    <property type="entry name" value="tRNA_synthFbeta"/>
    <property type="match status" value="1"/>
</dbReference>
<dbReference type="EMBL" id="JANTQA010000012">
    <property type="protein sequence ID" value="KAJ3449694.1"/>
    <property type="molecule type" value="Genomic_DNA"/>
</dbReference>
<dbReference type="InterPro" id="IPR005147">
    <property type="entry name" value="tRNA_synthase_B5-dom"/>
</dbReference>
<evidence type="ECO:0000256" key="12">
    <source>
        <dbReference type="ARBA" id="ARBA00022917"/>
    </source>
</evidence>
<dbReference type="SMART" id="SM00874">
    <property type="entry name" value="B5"/>
    <property type="match status" value="1"/>
</dbReference>
<keyword evidence="12" id="KW-0648">Protein biosynthesis</keyword>
<feature type="region of interest" description="Disordered" evidence="16">
    <location>
        <begin position="339"/>
        <end position="359"/>
    </location>
</feature>
<dbReference type="Gene3D" id="3.30.930.10">
    <property type="entry name" value="Bira Bifunctional Protein, Domain 2"/>
    <property type="match status" value="1"/>
</dbReference>
<evidence type="ECO:0000256" key="1">
    <source>
        <dbReference type="ARBA" id="ARBA00001946"/>
    </source>
</evidence>
<comment type="catalytic activity">
    <reaction evidence="15">
        <text>tRNA(Phe) + L-phenylalanine + ATP = L-phenylalanyl-tRNA(Phe) + AMP + diphosphate + H(+)</text>
        <dbReference type="Rhea" id="RHEA:19413"/>
        <dbReference type="Rhea" id="RHEA-COMP:9668"/>
        <dbReference type="Rhea" id="RHEA-COMP:9699"/>
        <dbReference type="ChEBI" id="CHEBI:15378"/>
        <dbReference type="ChEBI" id="CHEBI:30616"/>
        <dbReference type="ChEBI" id="CHEBI:33019"/>
        <dbReference type="ChEBI" id="CHEBI:58095"/>
        <dbReference type="ChEBI" id="CHEBI:78442"/>
        <dbReference type="ChEBI" id="CHEBI:78531"/>
        <dbReference type="ChEBI" id="CHEBI:456215"/>
        <dbReference type="EC" id="6.1.1.20"/>
    </reaction>
</comment>
<dbReference type="SUPFAM" id="SSF46955">
    <property type="entry name" value="Putative DNA-binding domain"/>
    <property type="match status" value="2"/>
</dbReference>
<dbReference type="SUPFAM" id="SSF56037">
    <property type="entry name" value="PheT/TilS domain"/>
    <property type="match status" value="1"/>
</dbReference>
<dbReference type="Gene3D" id="3.30.56.10">
    <property type="match status" value="2"/>
</dbReference>
<dbReference type="GO" id="GO:0005524">
    <property type="term" value="F:ATP binding"/>
    <property type="evidence" value="ECO:0007669"/>
    <property type="project" value="UniProtKB-KW"/>
</dbReference>
<evidence type="ECO:0000256" key="2">
    <source>
        <dbReference type="ARBA" id="ARBA00004496"/>
    </source>
</evidence>
<comment type="similarity">
    <text evidence="3">Belongs to the phenylalanyl-tRNA synthetase beta subunit family. Type 2 subfamily.</text>
</comment>
<dbReference type="InterPro" id="IPR005146">
    <property type="entry name" value="B3/B4_tRNA-bd"/>
</dbReference>
<dbReference type="GO" id="GO:0000287">
    <property type="term" value="F:magnesium ion binding"/>
    <property type="evidence" value="ECO:0007669"/>
    <property type="project" value="InterPro"/>
</dbReference>
<evidence type="ECO:0000256" key="3">
    <source>
        <dbReference type="ARBA" id="ARBA00007438"/>
    </source>
</evidence>
<keyword evidence="9" id="KW-0547">Nucleotide-binding</keyword>
<evidence type="ECO:0000256" key="8">
    <source>
        <dbReference type="ARBA" id="ARBA00022723"/>
    </source>
</evidence>
<dbReference type="InterPro" id="IPR009061">
    <property type="entry name" value="DNA-bd_dom_put_sf"/>
</dbReference>
<keyword evidence="8" id="KW-0479">Metal-binding</keyword>
<evidence type="ECO:0000313" key="18">
    <source>
        <dbReference type="EMBL" id="KAJ3449694.1"/>
    </source>
</evidence>
<organism evidence="18 19">
    <name type="scientific">Anaeramoeba flamelloides</name>
    <dbReference type="NCBI Taxonomy" id="1746091"/>
    <lineage>
        <taxon>Eukaryota</taxon>
        <taxon>Metamonada</taxon>
        <taxon>Anaeramoebidae</taxon>
        <taxon>Anaeramoeba</taxon>
    </lineage>
</organism>